<dbReference type="OrthoDB" id="6021959at2759"/>
<sequence length="131" mass="14624">MAKSNREGGCSDHEGNLADEPFTYDCSGKQDGNYPHPTKCTHYVACVAKTYAYEMVLNHDGTPLHYVQNCGPKPFTSRFIIVIGLSKFLSQELIGILFKKEDKRIRCFAHIINLSCQAALTVIKSIGPRNE</sequence>
<reference evidence="1" key="1">
    <citation type="submission" date="2021-06" db="EMBL/GenBank/DDBJ databases">
        <authorList>
            <person name="Hodson N. C."/>
            <person name="Mongue J. A."/>
            <person name="Jaron S. K."/>
        </authorList>
    </citation>
    <scope>NUCLEOTIDE SEQUENCE</scope>
</reference>
<protein>
    <submittedName>
        <fullName evidence="1">Uncharacterized protein</fullName>
    </submittedName>
</protein>
<dbReference type="EMBL" id="CAJVCH010538604">
    <property type="protein sequence ID" value="CAG7826095.1"/>
    <property type="molecule type" value="Genomic_DNA"/>
</dbReference>
<proteinExistence type="predicted"/>
<gene>
    <name evidence="1" type="ORF">AFUS01_LOCUS36165</name>
</gene>
<name>A0A8J2PXX4_9HEXA</name>
<evidence type="ECO:0000313" key="2">
    <source>
        <dbReference type="Proteomes" id="UP000708208"/>
    </source>
</evidence>
<accession>A0A8J2PXX4</accession>
<comment type="caution">
    <text evidence="1">The sequence shown here is derived from an EMBL/GenBank/DDBJ whole genome shotgun (WGS) entry which is preliminary data.</text>
</comment>
<dbReference type="AlphaFoldDB" id="A0A8J2PXX4"/>
<evidence type="ECO:0000313" key="1">
    <source>
        <dbReference type="EMBL" id="CAG7826095.1"/>
    </source>
</evidence>
<dbReference type="Proteomes" id="UP000708208">
    <property type="component" value="Unassembled WGS sequence"/>
</dbReference>
<keyword evidence="2" id="KW-1185">Reference proteome</keyword>
<organism evidence="1 2">
    <name type="scientific">Allacma fusca</name>
    <dbReference type="NCBI Taxonomy" id="39272"/>
    <lineage>
        <taxon>Eukaryota</taxon>
        <taxon>Metazoa</taxon>
        <taxon>Ecdysozoa</taxon>
        <taxon>Arthropoda</taxon>
        <taxon>Hexapoda</taxon>
        <taxon>Collembola</taxon>
        <taxon>Symphypleona</taxon>
        <taxon>Sminthuridae</taxon>
        <taxon>Allacma</taxon>
    </lineage>
</organism>
<feature type="non-terminal residue" evidence="1">
    <location>
        <position position="1"/>
    </location>
</feature>